<gene>
    <name evidence="1" type="primary">Tmem26</name>
    <name evidence="1" type="ORF">EVAR_6931_1</name>
</gene>
<dbReference type="AlphaFoldDB" id="A0A4C1TJK7"/>
<keyword evidence="2" id="KW-1185">Reference proteome</keyword>
<name>A0A4C1TJK7_EUMVA</name>
<comment type="caution">
    <text evidence="1">The sequence shown here is derived from an EMBL/GenBank/DDBJ whole genome shotgun (WGS) entry which is preliminary data.</text>
</comment>
<dbReference type="PANTHER" id="PTHR22168:SF8">
    <property type="entry name" value="TRANSMEMBRANE PROTEIN 26"/>
    <property type="match status" value="1"/>
</dbReference>
<evidence type="ECO:0000313" key="1">
    <source>
        <dbReference type="EMBL" id="GBP13588.1"/>
    </source>
</evidence>
<keyword evidence="1" id="KW-0812">Transmembrane</keyword>
<dbReference type="Pfam" id="PF09772">
    <property type="entry name" value="Tmem26"/>
    <property type="match status" value="1"/>
</dbReference>
<organism evidence="1 2">
    <name type="scientific">Eumeta variegata</name>
    <name type="common">Bagworm moth</name>
    <name type="synonym">Eumeta japonica</name>
    <dbReference type="NCBI Taxonomy" id="151549"/>
    <lineage>
        <taxon>Eukaryota</taxon>
        <taxon>Metazoa</taxon>
        <taxon>Ecdysozoa</taxon>
        <taxon>Arthropoda</taxon>
        <taxon>Hexapoda</taxon>
        <taxon>Insecta</taxon>
        <taxon>Pterygota</taxon>
        <taxon>Neoptera</taxon>
        <taxon>Endopterygota</taxon>
        <taxon>Lepidoptera</taxon>
        <taxon>Glossata</taxon>
        <taxon>Ditrysia</taxon>
        <taxon>Tineoidea</taxon>
        <taxon>Psychidae</taxon>
        <taxon>Oiketicinae</taxon>
        <taxon>Eumeta</taxon>
    </lineage>
</organism>
<evidence type="ECO:0000313" key="2">
    <source>
        <dbReference type="Proteomes" id="UP000299102"/>
    </source>
</evidence>
<dbReference type="Proteomes" id="UP000299102">
    <property type="component" value="Unassembled WGS sequence"/>
</dbReference>
<proteinExistence type="predicted"/>
<sequence length="119" mass="13650">MCANYQCVTRRHPDRTASACCCSIEVCAIMMNIVLQDAPFLAFRLLIICHYKIINYMNIFFTCKNSLVSAPRGSESLENRSGWQWTFRVQGSSTPTERNSQPYQVLTTFLVQVQILDLM</sequence>
<dbReference type="OrthoDB" id="10042902at2759"/>
<keyword evidence="1" id="KW-0472">Membrane</keyword>
<accession>A0A4C1TJK7</accession>
<protein>
    <submittedName>
        <fullName evidence="1">Transmembrane protein 26</fullName>
    </submittedName>
</protein>
<dbReference type="InterPro" id="IPR019169">
    <property type="entry name" value="Transmembrane_26"/>
</dbReference>
<dbReference type="EMBL" id="BGZK01000058">
    <property type="protein sequence ID" value="GBP13588.1"/>
    <property type="molecule type" value="Genomic_DNA"/>
</dbReference>
<dbReference type="PANTHER" id="PTHR22168">
    <property type="entry name" value="TMEM26 PROTEIN"/>
    <property type="match status" value="1"/>
</dbReference>
<reference evidence="1 2" key="1">
    <citation type="journal article" date="2019" name="Commun. Biol.">
        <title>The bagworm genome reveals a unique fibroin gene that provides high tensile strength.</title>
        <authorList>
            <person name="Kono N."/>
            <person name="Nakamura H."/>
            <person name="Ohtoshi R."/>
            <person name="Tomita M."/>
            <person name="Numata K."/>
            <person name="Arakawa K."/>
        </authorList>
    </citation>
    <scope>NUCLEOTIDE SEQUENCE [LARGE SCALE GENOMIC DNA]</scope>
</reference>